<dbReference type="AlphaFoldDB" id="C4IK91"/>
<sequence length="62" mass="7403">MIIFKIVKISQDKEKIKNLTEKVKNRREKGDINPFKDILQREINKGLSEEKFDDSCTIEEMF</sequence>
<dbReference type="HOGENOM" id="CLU_2896039_0_0_9"/>
<accession>C4IK91</accession>
<proteinExistence type="predicted"/>
<gene>
    <name evidence="1" type="ORF">CLP_1274</name>
</gene>
<comment type="caution">
    <text evidence="1">The sequence shown here is derived from an EMBL/GenBank/DDBJ whole genome shotgun (WGS) entry which is preliminary data.</text>
</comment>
<protein>
    <submittedName>
        <fullName evidence="1">Uncharacterized protein</fullName>
    </submittedName>
</protein>
<evidence type="ECO:0000313" key="2">
    <source>
        <dbReference type="Proteomes" id="UP000003081"/>
    </source>
</evidence>
<name>C4IK91_CLOBU</name>
<dbReference type="RefSeq" id="WP_003409143.1">
    <property type="nucleotide sequence ID" value="NZ_ACOM01000005.1"/>
</dbReference>
<dbReference type="Proteomes" id="UP000003081">
    <property type="component" value="Unassembled WGS sequence"/>
</dbReference>
<evidence type="ECO:0000313" key="1">
    <source>
        <dbReference type="EMBL" id="EEP54775.1"/>
    </source>
</evidence>
<reference evidence="1 2" key="1">
    <citation type="submission" date="2009-08" db="EMBL/GenBank/DDBJ databases">
        <authorList>
            <person name="Shrivastava S."/>
            <person name="Brinkac L.B."/>
            <person name="Brown J.L."/>
            <person name="Bruce D.B."/>
            <person name="Detter C."/>
            <person name="Green L.D."/>
            <person name="Munk C.A."/>
            <person name="Rogers Y.C."/>
            <person name="Tapia R."/>
            <person name="Sims D.R."/>
            <person name="Smith L.A."/>
            <person name="Smith T.J."/>
            <person name="Sutton G."/>
            <person name="Brettin T."/>
        </authorList>
    </citation>
    <scope>NUCLEOTIDE SEQUENCE [LARGE SCALE GENOMIC DNA]</scope>
    <source>
        <strain evidence="2">E4 str. BoNT E BL5262</strain>
    </source>
</reference>
<keyword evidence="2" id="KW-1185">Reference proteome</keyword>
<organism evidence="1 2">
    <name type="scientific">Clostridium butyricum E4 str. BoNT E BL5262</name>
    <dbReference type="NCBI Taxonomy" id="632245"/>
    <lineage>
        <taxon>Bacteria</taxon>
        <taxon>Bacillati</taxon>
        <taxon>Bacillota</taxon>
        <taxon>Clostridia</taxon>
        <taxon>Eubacteriales</taxon>
        <taxon>Clostridiaceae</taxon>
        <taxon>Clostridium</taxon>
    </lineage>
</organism>
<dbReference type="EMBL" id="ACOM01000005">
    <property type="protein sequence ID" value="EEP54775.1"/>
    <property type="molecule type" value="Genomic_DNA"/>
</dbReference>